<feature type="domain" description="N-acetyltransferase" evidence="5">
    <location>
        <begin position="2"/>
        <end position="153"/>
    </location>
</feature>
<accession>A0A4S8KDA2</accession>
<evidence type="ECO:0000256" key="1">
    <source>
        <dbReference type="ARBA" id="ARBA00022679"/>
    </source>
</evidence>
<dbReference type="InterPro" id="IPR016181">
    <property type="entry name" value="Acyl_CoA_acyltransferase"/>
</dbReference>
<dbReference type="InterPro" id="IPR000182">
    <property type="entry name" value="GNAT_dom"/>
</dbReference>
<dbReference type="PANTHER" id="PTHR23091:SF4">
    <property type="entry name" value="N-TERMINAL AMINO-ACID N(ALPHA)-ACETYLTRANSFERASE NATA"/>
    <property type="match status" value="1"/>
</dbReference>
<name>A0A4S8KDA2_MUSBA</name>
<protein>
    <recommendedName>
        <fullName evidence="5">N-acetyltransferase domain-containing protein</fullName>
    </recommendedName>
</protein>
<comment type="similarity">
    <text evidence="3">Belongs to the acetyltransferase family. ARD1 subfamily.</text>
</comment>
<evidence type="ECO:0000256" key="4">
    <source>
        <dbReference type="SAM" id="MobiDB-lite"/>
    </source>
</evidence>
<dbReference type="FunFam" id="3.40.630.30:FF:000037">
    <property type="entry name" value="N-alpha-acetyltransferase daf-31-like"/>
    <property type="match status" value="1"/>
</dbReference>
<evidence type="ECO:0000313" key="7">
    <source>
        <dbReference type="Proteomes" id="UP000317650"/>
    </source>
</evidence>
<comment type="caution">
    <text evidence="6">The sequence shown here is derived from an EMBL/GenBank/DDBJ whole genome shotgun (WGS) entry which is preliminary data.</text>
</comment>
<reference evidence="6 7" key="1">
    <citation type="journal article" date="2019" name="Nat. Plants">
        <title>Genome sequencing of Musa balbisiana reveals subgenome evolution and function divergence in polyploid bananas.</title>
        <authorList>
            <person name="Yao X."/>
        </authorList>
    </citation>
    <scope>NUCLEOTIDE SEQUENCE [LARGE SCALE GENOMIC DNA]</scope>
    <source>
        <strain evidence="7">cv. DH-PKW</strain>
        <tissue evidence="6">Leaves</tissue>
    </source>
</reference>
<feature type="compositionally biased region" description="Basic residues" evidence="4">
    <location>
        <begin position="151"/>
        <end position="182"/>
    </location>
</feature>
<evidence type="ECO:0000259" key="5">
    <source>
        <dbReference type="PROSITE" id="PS51186"/>
    </source>
</evidence>
<evidence type="ECO:0000313" key="6">
    <source>
        <dbReference type="EMBL" id="THU73131.1"/>
    </source>
</evidence>
<dbReference type="GO" id="GO:1990189">
    <property type="term" value="F:protein N-terminal-serine acetyltransferase activity"/>
    <property type="evidence" value="ECO:0007669"/>
    <property type="project" value="TreeGrafter"/>
</dbReference>
<keyword evidence="7" id="KW-1185">Reference proteome</keyword>
<dbReference type="STRING" id="52838.A0A4S8KDA2"/>
<keyword evidence="1" id="KW-0808">Transferase</keyword>
<dbReference type="Pfam" id="PF00583">
    <property type="entry name" value="Acetyltransf_1"/>
    <property type="match status" value="1"/>
</dbReference>
<proteinExistence type="inferred from homology"/>
<dbReference type="GO" id="GO:1990190">
    <property type="term" value="F:protein-N-terminal-glutamate acetyltransferase activity"/>
    <property type="evidence" value="ECO:0007669"/>
    <property type="project" value="TreeGrafter"/>
</dbReference>
<dbReference type="Gene3D" id="3.40.630.30">
    <property type="match status" value="1"/>
</dbReference>
<sequence length="249" mass="27268">MVCIRQATVEDLLAMQACNLLCLPENYQMKYYLYHILSWPQLLFVAEDYGGQIVGYVLAKMEEDTSEPCHGHITSLAVLRTHRKLGLATKLMTAAQNAMESVFGAEYVSLHVRRSNRAAFTLYTSTLGYRIHDVEAKYYADGEDAYDMRKQLKGRPHGHGHGHGHSHGHGQAHHHHHHHHHGGGCCSGEVKPAAAAGAYASASSASASASASASGEYLFDALSEFRAAFLAIVLFTQVELPIAPDHTFV</sequence>
<organism evidence="6 7">
    <name type="scientific">Musa balbisiana</name>
    <name type="common">Banana</name>
    <dbReference type="NCBI Taxonomy" id="52838"/>
    <lineage>
        <taxon>Eukaryota</taxon>
        <taxon>Viridiplantae</taxon>
        <taxon>Streptophyta</taxon>
        <taxon>Embryophyta</taxon>
        <taxon>Tracheophyta</taxon>
        <taxon>Spermatophyta</taxon>
        <taxon>Magnoliopsida</taxon>
        <taxon>Liliopsida</taxon>
        <taxon>Zingiberales</taxon>
        <taxon>Musaceae</taxon>
        <taxon>Musa</taxon>
    </lineage>
</organism>
<dbReference type="InterPro" id="IPR045047">
    <property type="entry name" value="Ard1-like"/>
</dbReference>
<dbReference type="SUPFAM" id="SSF55729">
    <property type="entry name" value="Acyl-CoA N-acyltransferases (Nat)"/>
    <property type="match status" value="1"/>
</dbReference>
<keyword evidence="2" id="KW-0012">Acyltransferase</keyword>
<dbReference type="Proteomes" id="UP000317650">
    <property type="component" value="Chromosome 4"/>
</dbReference>
<feature type="region of interest" description="Disordered" evidence="4">
    <location>
        <begin position="151"/>
        <end position="186"/>
    </location>
</feature>
<gene>
    <name evidence="6" type="ORF">C4D60_Mb04t19560</name>
</gene>
<dbReference type="CDD" id="cd04301">
    <property type="entry name" value="NAT_SF"/>
    <property type="match status" value="1"/>
</dbReference>
<dbReference type="AlphaFoldDB" id="A0A4S8KDA2"/>
<dbReference type="GO" id="GO:0031415">
    <property type="term" value="C:NatA complex"/>
    <property type="evidence" value="ECO:0007669"/>
    <property type="project" value="InterPro"/>
</dbReference>
<dbReference type="EMBL" id="PYDT01000001">
    <property type="protein sequence ID" value="THU73131.1"/>
    <property type="molecule type" value="Genomic_DNA"/>
</dbReference>
<dbReference type="PANTHER" id="PTHR23091">
    <property type="entry name" value="N-TERMINAL ACETYLTRANSFERASE"/>
    <property type="match status" value="1"/>
</dbReference>
<evidence type="ECO:0000256" key="2">
    <source>
        <dbReference type="ARBA" id="ARBA00023315"/>
    </source>
</evidence>
<dbReference type="PROSITE" id="PS51186">
    <property type="entry name" value="GNAT"/>
    <property type="match status" value="1"/>
</dbReference>
<evidence type="ECO:0000256" key="3">
    <source>
        <dbReference type="ARBA" id="ARBA00025786"/>
    </source>
</evidence>